<name>A0ABX2P113_9PROT</name>
<evidence type="ECO:0000313" key="6">
    <source>
        <dbReference type="EMBL" id="NVN45348.1"/>
    </source>
</evidence>
<dbReference type="InterPro" id="IPR005119">
    <property type="entry name" value="LysR_subst-bd"/>
</dbReference>
<dbReference type="Pfam" id="PF00126">
    <property type="entry name" value="HTH_1"/>
    <property type="match status" value="1"/>
</dbReference>
<dbReference type="Proteomes" id="UP001516351">
    <property type="component" value="Unassembled WGS sequence"/>
</dbReference>
<keyword evidence="3" id="KW-0238">DNA-binding</keyword>
<feature type="domain" description="HTH lysR-type" evidence="5">
    <location>
        <begin position="12"/>
        <end position="69"/>
    </location>
</feature>
<evidence type="ECO:0000259" key="5">
    <source>
        <dbReference type="PROSITE" id="PS50931"/>
    </source>
</evidence>
<keyword evidence="4" id="KW-0804">Transcription</keyword>
<dbReference type="EMBL" id="JABXXV010000001">
    <property type="protein sequence ID" value="NVN45348.1"/>
    <property type="molecule type" value="Genomic_DNA"/>
</dbReference>
<reference evidence="6 7" key="1">
    <citation type="submission" date="2020-06" db="EMBL/GenBank/DDBJ databases">
        <title>Synonyms of Asaia species.</title>
        <authorList>
            <person name="Sombolestani A."/>
        </authorList>
    </citation>
    <scope>NUCLEOTIDE SEQUENCE [LARGE SCALE GENOMIC DNA]</scope>
    <source>
        <strain evidence="6 7">LMG 27047</strain>
    </source>
</reference>
<dbReference type="Pfam" id="PF03466">
    <property type="entry name" value="LysR_substrate"/>
    <property type="match status" value="1"/>
</dbReference>
<proteinExistence type="inferred from homology"/>
<keyword evidence="2" id="KW-0805">Transcription regulation</keyword>
<dbReference type="PANTHER" id="PTHR30419:SF8">
    <property type="entry name" value="NITROGEN ASSIMILATION TRANSCRIPTIONAL ACTIVATOR-RELATED"/>
    <property type="match status" value="1"/>
</dbReference>
<dbReference type="PANTHER" id="PTHR30419">
    <property type="entry name" value="HTH-TYPE TRANSCRIPTIONAL REGULATOR YBHD"/>
    <property type="match status" value="1"/>
</dbReference>
<dbReference type="SUPFAM" id="SSF53850">
    <property type="entry name" value="Periplasmic binding protein-like II"/>
    <property type="match status" value="1"/>
</dbReference>
<comment type="similarity">
    <text evidence="1">Belongs to the LysR transcriptional regulatory family.</text>
</comment>
<dbReference type="InterPro" id="IPR036390">
    <property type="entry name" value="WH_DNA-bd_sf"/>
</dbReference>
<dbReference type="Gene3D" id="3.40.190.10">
    <property type="entry name" value="Periplasmic binding protein-like II"/>
    <property type="match status" value="2"/>
</dbReference>
<keyword evidence="7" id="KW-1185">Reference proteome</keyword>
<dbReference type="Gene3D" id="1.10.10.10">
    <property type="entry name" value="Winged helix-like DNA-binding domain superfamily/Winged helix DNA-binding domain"/>
    <property type="match status" value="1"/>
</dbReference>
<comment type="caution">
    <text evidence="6">The sequence shown here is derived from an EMBL/GenBank/DDBJ whole genome shotgun (WGS) entry which is preliminary data.</text>
</comment>
<dbReference type="SUPFAM" id="SSF46785">
    <property type="entry name" value="Winged helix' DNA-binding domain"/>
    <property type="match status" value="1"/>
</dbReference>
<dbReference type="InterPro" id="IPR036388">
    <property type="entry name" value="WH-like_DNA-bd_sf"/>
</dbReference>
<dbReference type="InterPro" id="IPR000847">
    <property type="entry name" value="LysR_HTH_N"/>
</dbReference>
<evidence type="ECO:0000313" key="7">
    <source>
        <dbReference type="Proteomes" id="UP001516351"/>
    </source>
</evidence>
<organism evidence="6 7">
    <name type="scientific">Asaia spathodeae</name>
    <dbReference type="NCBI Taxonomy" id="657016"/>
    <lineage>
        <taxon>Bacteria</taxon>
        <taxon>Pseudomonadati</taxon>
        <taxon>Pseudomonadota</taxon>
        <taxon>Alphaproteobacteria</taxon>
        <taxon>Acetobacterales</taxon>
        <taxon>Acetobacteraceae</taxon>
        <taxon>Asaia</taxon>
    </lineage>
</organism>
<protein>
    <submittedName>
        <fullName evidence="6">LysR family transcriptional regulator</fullName>
    </submittedName>
</protein>
<evidence type="ECO:0000256" key="4">
    <source>
        <dbReference type="ARBA" id="ARBA00023163"/>
    </source>
</evidence>
<evidence type="ECO:0000256" key="2">
    <source>
        <dbReference type="ARBA" id="ARBA00023015"/>
    </source>
</evidence>
<accession>A0ABX2P113</accession>
<evidence type="ECO:0000256" key="1">
    <source>
        <dbReference type="ARBA" id="ARBA00009437"/>
    </source>
</evidence>
<sequence>MKSLNEQVIRKIKLRYLHFIDVICETQSLVGAAAKLNVTPAALSKSCLEIERILGVQLFVRSHQGMQPTEICSLIVESSRSIGHELDKLVKTVNEYKEIELGPLTIGMQAMGLETRIMHGIAKIKKGDPDRTIRIIHRERDHLIDMLNRRELDLIFIDSFQMDRQSHVSFHPMLHAGCVAVSPHGVRTMREVVEGWAGYCDDIWILPQKGIAIRDRFDAVLYARDLEPPARLIEYNASIGLSALFLQCEGWGIIPTYALSAATAYIEVAPSYETMDEMQLESGLAWLGAFPQKKYVEDAIEVFKTAT</sequence>
<dbReference type="PROSITE" id="PS50931">
    <property type="entry name" value="HTH_LYSR"/>
    <property type="match status" value="1"/>
</dbReference>
<gene>
    <name evidence="6" type="ORF">HW542_00825</name>
</gene>
<evidence type="ECO:0000256" key="3">
    <source>
        <dbReference type="ARBA" id="ARBA00023125"/>
    </source>
</evidence>
<dbReference type="InterPro" id="IPR050950">
    <property type="entry name" value="HTH-type_LysR_regulators"/>
</dbReference>